<dbReference type="GO" id="GO:0043137">
    <property type="term" value="P:DNA replication, removal of RNA primer"/>
    <property type="evidence" value="ECO:0007669"/>
    <property type="project" value="TreeGrafter"/>
</dbReference>
<feature type="binding site" evidence="11">
    <location>
        <position position="70"/>
    </location>
    <ligand>
        <name>Mg(2+)</name>
        <dbReference type="ChEBI" id="CHEBI:18420"/>
        <label>1</label>
    </ligand>
</feature>
<dbReference type="InterPro" id="IPR050092">
    <property type="entry name" value="RNase_H"/>
</dbReference>
<comment type="function">
    <text evidence="2 11">Endonuclease that specifically degrades the RNA of RNA-DNA hybrids.</text>
</comment>
<organism evidence="13">
    <name type="scientific">Buchnera aphidicola</name>
    <name type="common">Aphis aurantii</name>
    <dbReference type="NCBI Taxonomy" id="1470492"/>
    <lineage>
        <taxon>Bacteria</taxon>
        <taxon>Pseudomonadati</taxon>
        <taxon>Pseudomonadota</taxon>
        <taxon>Gammaproteobacteria</taxon>
        <taxon>Enterobacterales</taxon>
        <taxon>Erwiniaceae</taxon>
        <taxon>Buchnera</taxon>
    </lineage>
</organism>
<dbReference type="EMBL" id="CP135018">
    <property type="protein sequence ID" value="XAJ81092.1"/>
    <property type="molecule type" value="Genomic_DNA"/>
</dbReference>
<dbReference type="PROSITE" id="PS50879">
    <property type="entry name" value="RNASE_H_1"/>
    <property type="match status" value="1"/>
</dbReference>
<dbReference type="GO" id="GO:0004523">
    <property type="term" value="F:RNA-DNA hybrid ribonuclease activity"/>
    <property type="evidence" value="ECO:0007669"/>
    <property type="project" value="UniProtKB-UniRule"/>
</dbReference>
<evidence type="ECO:0000256" key="6">
    <source>
        <dbReference type="ARBA" id="ARBA00022722"/>
    </source>
</evidence>
<evidence type="ECO:0000256" key="10">
    <source>
        <dbReference type="ARBA" id="ARBA00022842"/>
    </source>
</evidence>
<keyword evidence="10 11" id="KW-0460">Magnesium</keyword>
<dbReference type="FunFam" id="3.30.420.10:FF:000089">
    <property type="entry name" value="Ribonuclease H"/>
    <property type="match status" value="1"/>
</dbReference>
<evidence type="ECO:0000256" key="5">
    <source>
        <dbReference type="ARBA" id="ARBA00012180"/>
    </source>
</evidence>
<name>A0AAU6W5D0_9GAMM</name>
<keyword evidence="8 11" id="KW-0255">Endonuclease</keyword>
<feature type="domain" description="RNase H type-1" evidence="12">
    <location>
        <begin position="1"/>
        <end position="142"/>
    </location>
</feature>
<evidence type="ECO:0000256" key="4">
    <source>
        <dbReference type="ARBA" id="ARBA00011245"/>
    </source>
</evidence>
<dbReference type="RefSeq" id="WP_343154472.1">
    <property type="nucleotide sequence ID" value="NZ_CP135018.1"/>
</dbReference>
<dbReference type="PANTHER" id="PTHR10642">
    <property type="entry name" value="RIBONUCLEASE H1"/>
    <property type="match status" value="1"/>
</dbReference>
<dbReference type="Pfam" id="PF00075">
    <property type="entry name" value="RNase_H"/>
    <property type="match status" value="1"/>
</dbReference>
<keyword evidence="11" id="KW-0963">Cytoplasm</keyword>
<comment type="subunit">
    <text evidence="4 11">Monomer.</text>
</comment>
<dbReference type="InterPro" id="IPR022892">
    <property type="entry name" value="RNaseHI"/>
</dbReference>
<dbReference type="InterPro" id="IPR002156">
    <property type="entry name" value="RNaseH_domain"/>
</dbReference>
<evidence type="ECO:0000256" key="11">
    <source>
        <dbReference type="HAMAP-Rule" id="MF_00042"/>
    </source>
</evidence>
<comment type="similarity">
    <text evidence="3 11">Belongs to the RNase H family.</text>
</comment>
<keyword evidence="9 11" id="KW-0378">Hydrolase</keyword>
<dbReference type="AlphaFoldDB" id="A0AAU6W5D0"/>
<dbReference type="InterPro" id="IPR036397">
    <property type="entry name" value="RNaseH_sf"/>
</dbReference>
<keyword evidence="6 11" id="KW-0540">Nuclease</keyword>
<dbReference type="HAMAP" id="MF_00042">
    <property type="entry name" value="RNase_H"/>
    <property type="match status" value="1"/>
</dbReference>
<dbReference type="CDD" id="cd09278">
    <property type="entry name" value="RNase_HI_prokaryote_like"/>
    <property type="match status" value="1"/>
</dbReference>
<evidence type="ECO:0000256" key="8">
    <source>
        <dbReference type="ARBA" id="ARBA00022759"/>
    </source>
</evidence>
<dbReference type="InterPro" id="IPR012337">
    <property type="entry name" value="RNaseH-like_sf"/>
</dbReference>
<evidence type="ECO:0000256" key="2">
    <source>
        <dbReference type="ARBA" id="ARBA00004065"/>
    </source>
</evidence>
<dbReference type="EC" id="3.1.26.4" evidence="5 11"/>
<feature type="binding site" evidence="11">
    <location>
        <position position="10"/>
    </location>
    <ligand>
        <name>Mg(2+)</name>
        <dbReference type="ChEBI" id="CHEBI:18420"/>
        <label>1</label>
    </ligand>
</feature>
<comment type="catalytic activity">
    <reaction evidence="1 11">
        <text>Endonucleolytic cleavage to 5'-phosphomonoester.</text>
        <dbReference type="EC" id="3.1.26.4"/>
    </reaction>
</comment>
<comment type="subcellular location">
    <subcellularLocation>
        <location evidence="11">Cytoplasm</location>
    </subcellularLocation>
</comment>
<evidence type="ECO:0000259" key="12">
    <source>
        <dbReference type="PROSITE" id="PS50879"/>
    </source>
</evidence>
<dbReference type="GO" id="GO:0003676">
    <property type="term" value="F:nucleic acid binding"/>
    <property type="evidence" value="ECO:0007669"/>
    <property type="project" value="InterPro"/>
</dbReference>
<evidence type="ECO:0000256" key="7">
    <source>
        <dbReference type="ARBA" id="ARBA00022723"/>
    </source>
</evidence>
<gene>
    <name evidence="11 13" type="primary">rnhA</name>
    <name evidence="13" type="ORF">RJT31_01260</name>
</gene>
<dbReference type="Gene3D" id="3.30.420.10">
    <property type="entry name" value="Ribonuclease H-like superfamily/Ribonuclease H"/>
    <property type="match status" value="1"/>
</dbReference>
<accession>A0AAU6W5D0</accession>
<proteinExistence type="inferred from homology"/>
<feature type="binding site" evidence="11">
    <location>
        <position position="134"/>
    </location>
    <ligand>
        <name>Mg(2+)</name>
        <dbReference type="ChEBI" id="CHEBI:18420"/>
        <label>2</label>
    </ligand>
</feature>
<evidence type="ECO:0000256" key="1">
    <source>
        <dbReference type="ARBA" id="ARBA00000077"/>
    </source>
</evidence>
<dbReference type="GO" id="GO:0000287">
    <property type="term" value="F:magnesium ion binding"/>
    <property type="evidence" value="ECO:0007669"/>
    <property type="project" value="UniProtKB-UniRule"/>
</dbReference>
<evidence type="ECO:0000256" key="9">
    <source>
        <dbReference type="ARBA" id="ARBA00022801"/>
    </source>
</evidence>
<dbReference type="NCBIfam" id="NF001236">
    <property type="entry name" value="PRK00203.1"/>
    <property type="match status" value="1"/>
</dbReference>
<evidence type="ECO:0000256" key="3">
    <source>
        <dbReference type="ARBA" id="ARBA00005300"/>
    </source>
</evidence>
<sequence>MLKLVKIFTDGSCLKNPGSGGYATILRYNLKEKILTAGFFLTTNNRMELMGVISGLELLKKSCIVEIFTDSQYVKKGITKWIHQWKIQKWKTANKKSVKNIDLWLRIHSLSNKHLIKWFWIKAHIGHLENEKCDKLARQSANNPSIQDKFYEKIFYNKSIEKL</sequence>
<dbReference type="GO" id="GO:0005737">
    <property type="term" value="C:cytoplasm"/>
    <property type="evidence" value="ECO:0007669"/>
    <property type="project" value="UniProtKB-SubCell"/>
</dbReference>
<reference evidence="13" key="1">
    <citation type="submission" date="2024-06" db="EMBL/GenBank/DDBJ databases">
        <title>Unveiling Genomic Reduction in Obligate Endosymbionts Buchnera of Aphids: Insights from Phylogenomic Comparative Analysis with Novel Genome Data and Co-obligate Endosymbionts.</title>
        <authorList>
            <person name="Lu C."/>
            <person name="Zou T."/>
            <person name="Liu Q."/>
            <person name="Huang X."/>
        </authorList>
    </citation>
    <scope>NUCLEOTIDE SEQUENCE</scope>
    <source>
        <strain evidence="13">Aphau13</strain>
    </source>
</reference>
<evidence type="ECO:0000313" key="13">
    <source>
        <dbReference type="EMBL" id="XAJ81092.1"/>
    </source>
</evidence>
<feature type="binding site" evidence="11">
    <location>
        <position position="10"/>
    </location>
    <ligand>
        <name>Mg(2+)</name>
        <dbReference type="ChEBI" id="CHEBI:18420"/>
        <label>2</label>
    </ligand>
</feature>
<dbReference type="SUPFAM" id="SSF53098">
    <property type="entry name" value="Ribonuclease H-like"/>
    <property type="match status" value="1"/>
</dbReference>
<keyword evidence="7 11" id="KW-0479">Metal-binding</keyword>
<comment type="cofactor">
    <cofactor evidence="11">
        <name>Mg(2+)</name>
        <dbReference type="ChEBI" id="CHEBI:18420"/>
    </cofactor>
    <text evidence="11">Binds 1 Mg(2+) ion per subunit. May bind a second metal ion at a regulatory site, or after substrate binding.</text>
</comment>
<feature type="binding site" evidence="11">
    <location>
        <position position="48"/>
    </location>
    <ligand>
        <name>Mg(2+)</name>
        <dbReference type="ChEBI" id="CHEBI:18420"/>
        <label>1</label>
    </ligand>
</feature>
<dbReference type="PANTHER" id="PTHR10642:SF26">
    <property type="entry name" value="RIBONUCLEASE H1"/>
    <property type="match status" value="1"/>
</dbReference>
<protein>
    <recommendedName>
        <fullName evidence="5 11">Ribonuclease H</fullName>
        <shortName evidence="11">RNase H</shortName>
        <ecNumber evidence="5 11">3.1.26.4</ecNumber>
    </recommendedName>
</protein>